<dbReference type="Proteomes" id="UP000680279">
    <property type="component" value="Unassembled WGS sequence"/>
</dbReference>
<evidence type="ECO:0000313" key="1">
    <source>
        <dbReference type="EMBL" id="GIN23348.1"/>
    </source>
</evidence>
<organism evidence="1 2">
    <name type="scientific">Siminovitchia fordii</name>
    <dbReference type="NCBI Taxonomy" id="254759"/>
    <lineage>
        <taxon>Bacteria</taxon>
        <taxon>Bacillati</taxon>
        <taxon>Bacillota</taxon>
        <taxon>Bacilli</taxon>
        <taxon>Bacillales</taxon>
        <taxon>Bacillaceae</taxon>
        <taxon>Siminovitchia</taxon>
    </lineage>
</organism>
<dbReference type="Gene3D" id="3.40.30.10">
    <property type="entry name" value="Glutaredoxin"/>
    <property type="match status" value="1"/>
</dbReference>
<evidence type="ECO:0008006" key="3">
    <source>
        <dbReference type="Google" id="ProtNLM"/>
    </source>
</evidence>
<comment type="caution">
    <text evidence="1">The sequence shown here is derived from an EMBL/GenBank/DDBJ whole genome shotgun (WGS) entry which is preliminary data.</text>
</comment>
<proteinExistence type="predicted"/>
<protein>
    <recommendedName>
        <fullName evidence="3">Thioredoxin-like fold domain-containing protein</fullName>
    </recommendedName>
</protein>
<name>A0ABQ4KC80_9BACI</name>
<accession>A0ABQ4KC80</accession>
<gene>
    <name evidence="1" type="ORF">J1TS3_44820</name>
</gene>
<dbReference type="EMBL" id="BOQT01000031">
    <property type="protein sequence ID" value="GIN23348.1"/>
    <property type="molecule type" value="Genomic_DNA"/>
</dbReference>
<evidence type="ECO:0000313" key="2">
    <source>
        <dbReference type="Proteomes" id="UP000680279"/>
    </source>
</evidence>
<sequence>MEIFTADTYLCDDLVNRVKSVVCKRCEVNVYNLNKHFVTEKEEEKAKSYDIQLIPAIVVDGELQDMGKLGQLLFDNKVNNSLGPIKRK</sequence>
<keyword evidence="2" id="KW-1185">Reference proteome</keyword>
<reference evidence="1 2" key="1">
    <citation type="submission" date="2021-03" db="EMBL/GenBank/DDBJ databases">
        <title>Antimicrobial resistance genes in bacteria isolated from Japanese honey, and their potential for conferring macrolide and lincosamide resistance in the American foulbrood pathogen Paenibacillus larvae.</title>
        <authorList>
            <person name="Okamoto M."/>
            <person name="Kumagai M."/>
            <person name="Kanamori H."/>
            <person name="Takamatsu D."/>
        </authorList>
    </citation>
    <scope>NUCLEOTIDE SEQUENCE [LARGE SCALE GENOMIC DNA]</scope>
    <source>
        <strain evidence="1 2">J1TS3</strain>
    </source>
</reference>